<feature type="compositionally biased region" description="Basic and acidic residues" evidence="4">
    <location>
        <begin position="173"/>
        <end position="192"/>
    </location>
</feature>
<feature type="compositionally biased region" description="Low complexity" evidence="4">
    <location>
        <begin position="353"/>
        <end position="371"/>
    </location>
</feature>
<keyword evidence="3" id="KW-0539">Nucleus</keyword>
<dbReference type="PANTHER" id="PTHR10270:SF161">
    <property type="entry name" value="SEX-DETERMINING REGION Y PROTEIN"/>
    <property type="match status" value="1"/>
</dbReference>
<dbReference type="CDD" id="cd01389">
    <property type="entry name" value="HMG-box_ROX1-like"/>
    <property type="match status" value="1"/>
</dbReference>
<keyword evidence="2" id="KW-0804">Transcription</keyword>
<dbReference type="Pfam" id="PF00505">
    <property type="entry name" value="HMG_box"/>
    <property type="match status" value="1"/>
</dbReference>
<protein>
    <recommendedName>
        <fullName evidence="5">HMG box domain-containing protein</fullName>
    </recommendedName>
</protein>
<evidence type="ECO:0000256" key="2">
    <source>
        <dbReference type="ARBA" id="ARBA00023163"/>
    </source>
</evidence>
<name>A0A9P5Q7H0_9AGAR</name>
<dbReference type="PANTHER" id="PTHR10270">
    <property type="entry name" value="SOX TRANSCRIPTION FACTOR"/>
    <property type="match status" value="1"/>
</dbReference>
<reference evidence="6" key="1">
    <citation type="submission" date="2020-11" db="EMBL/GenBank/DDBJ databases">
        <authorList>
            <consortium name="DOE Joint Genome Institute"/>
            <person name="Ahrendt S."/>
            <person name="Riley R."/>
            <person name="Andreopoulos W."/>
            <person name="Labutti K."/>
            <person name="Pangilinan J."/>
            <person name="Ruiz-Duenas F.J."/>
            <person name="Barrasa J.M."/>
            <person name="Sanchez-Garcia M."/>
            <person name="Camarero S."/>
            <person name="Miyauchi S."/>
            <person name="Serrano A."/>
            <person name="Linde D."/>
            <person name="Babiker R."/>
            <person name="Drula E."/>
            <person name="Ayuso-Fernandez I."/>
            <person name="Pacheco R."/>
            <person name="Padilla G."/>
            <person name="Ferreira P."/>
            <person name="Barriuso J."/>
            <person name="Kellner H."/>
            <person name="Castanera R."/>
            <person name="Alfaro M."/>
            <person name="Ramirez L."/>
            <person name="Pisabarro A.G."/>
            <person name="Kuo A."/>
            <person name="Tritt A."/>
            <person name="Lipzen A."/>
            <person name="He G."/>
            <person name="Yan M."/>
            <person name="Ng V."/>
            <person name="Cullen D."/>
            <person name="Martin F."/>
            <person name="Rosso M.-N."/>
            <person name="Henrissat B."/>
            <person name="Hibbett D."/>
            <person name="Martinez A.T."/>
            <person name="Grigoriev I.V."/>
        </authorList>
    </citation>
    <scope>NUCLEOTIDE SEQUENCE</scope>
    <source>
        <strain evidence="6">AH 40177</strain>
    </source>
</reference>
<feature type="region of interest" description="Disordered" evidence="4">
    <location>
        <begin position="100"/>
        <end position="122"/>
    </location>
</feature>
<dbReference type="GO" id="GO:0005634">
    <property type="term" value="C:nucleus"/>
    <property type="evidence" value="ECO:0007669"/>
    <property type="project" value="UniProtKB-UniRule"/>
</dbReference>
<dbReference type="OrthoDB" id="6247875at2759"/>
<dbReference type="GO" id="GO:0030154">
    <property type="term" value="P:cell differentiation"/>
    <property type="evidence" value="ECO:0007669"/>
    <property type="project" value="TreeGrafter"/>
</dbReference>
<evidence type="ECO:0000313" key="6">
    <source>
        <dbReference type="EMBL" id="KAF9076898.1"/>
    </source>
</evidence>
<dbReference type="Gene3D" id="1.10.30.10">
    <property type="entry name" value="High mobility group box domain"/>
    <property type="match status" value="1"/>
</dbReference>
<dbReference type="SUPFAM" id="SSF47095">
    <property type="entry name" value="HMG-box"/>
    <property type="match status" value="1"/>
</dbReference>
<keyword evidence="7" id="KW-1185">Reference proteome</keyword>
<feature type="domain" description="HMG box" evidence="5">
    <location>
        <begin position="123"/>
        <end position="199"/>
    </location>
</feature>
<evidence type="ECO:0000256" key="1">
    <source>
        <dbReference type="ARBA" id="ARBA00023125"/>
    </source>
</evidence>
<dbReference type="PROSITE" id="PS50118">
    <property type="entry name" value="HMG_BOX_2"/>
    <property type="match status" value="1"/>
</dbReference>
<accession>A0A9P5Q7H0</accession>
<feature type="DNA-binding region" description="HMG box" evidence="3">
    <location>
        <begin position="123"/>
        <end position="199"/>
    </location>
</feature>
<dbReference type="InterPro" id="IPR036910">
    <property type="entry name" value="HMG_box_dom_sf"/>
</dbReference>
<feature type="compositionally biased region" description="Basic and acidic residues" evidence="4">
    <location>
        <begin position="110"/>
        <end position="122"/>
    </location>
</feature>
<feature type="region of interest" description="Disordered" evidence="4">
    <location>
        <begin position="167"/>
        <end position="252"/>
    </location>
</feature>
<dbReference type="InterPro" id="IPR009071">
    <property type="entry name" value="HMG_box_dom"/>
</dbReference>
<organism evidence="6 7">
    <name type="scientific">Rhodocollybia butyracea</name>
    <dbReference type="NCBI Taxonomy" id="206335"/>
    <lineage>
        <taxon>Eukaryota</taxon>
        <taxon>Fungi</taxon>
        <taxon>Dikarya</taxon>
        <taxon>Basidiomycota</taxon>
        <taxon>Agaricomycotina</taxon>
        <taxon>Agaricomycetes</taxon>
        <taxon>Agaricomycetidae</taxon>
        <taxon>Agaricales</taxon>
        <taxon>Marasmiineae</taxon>
        <taxon>Omphalotaceae</taxon>
        <taxon>Rhodocollybia</taxon>
    </lineage>
</organism>
<feature type="compositionally biased region" description="Basic residues" evidence="4">
    <location>
        <begin position="213"/>
        <end position="223"/>
    </location>
</feature>
<sequence>MPASRTSRTHDQALDASRDEPSAPSLPALAIIAPTPRTFTFSDSHQLNLTPYSTPSTSPFEPDLSSLDLTSPVSSCLPTPPSLSRTLSLDSPSVFSVSSLSLDRTSTSVDADRRPKKGDDDYIKRPENAFILFRRKCCEERAQEEEEAHQTGSKKQRQADLSKTISQRWKTLSKQDRQQWEDLAKEKKREHQQMYPDYVYRPQRHRDQDGKVRNRKYTKRKDIHRADTGEITMDGPPSRSIGRSTSAPTPPPSAYQTLHIPNVLASPSCPSSPTLLPMISQRAVYAGRAENIMSDFDYYIPSIPSAPRFDRPNYEAGLESSETPRYGIPEQDATAFQRAAGAQLLPLGLTLGSPETSSTASSSTSGPFTPSSAILSHPSFSQMASLPNTYNANQEAGPHLDIQAYIPISHGPGQPTSSWDSSVIWQSEPSVLMQSDFDLDAIPSVELEMPRYPDGVVFEGDQTLAGFYPEGYQECYPEYGSGDDFP</sequence>
<feature type="region of interest" description="Disordered" evidence="4">
    <location>
        <begin position="1"/>
        <end position="28"/>
    </location>
</feature>
<evidence type="ECO:0000256" key="3">
    <source>
        <dbReference type="PROSITE-ProRule" id="PRU00267"/>
    </source>
</evidence>
<evidence type="ECO:0000313" key="7">
    <source>
        <dbReference type="Proteomes" id="UP000772434"/>
    </source>
</evidence>
<dbReference type="InterPro" id="IPR050140">
    <property type="entry name" value="SRY-related_HMG-box_TF-like"/>
</dbReference>
<dbReference type="EMBL" id="JADNRY010000005">
    <property type="protein sequence ID" value="KAF9076898.1"/>
    <property type="molecule type" value="Genomic_DNA"/>
</dbReference>
<feature type="region of interest" description="Disordered" evidence="4">
    <location>
        <begin position="348"/>
        <end position="371"/>
    </location>
</feature>
<evidence type="ECO:0000259" key="5">
    <source>
        <dbReference type="PROSITE" id="PS50118"/>
    </source>
</evidence>
<dbReference type="GO" id="GO:0000978">
    <property type="term" value="F:RNA polymerase II cis-regulatory region sequence-specific DNA binding"/>
    <property type="evidence" value="ECO:0007669"/>
    <property type="project" value="TreeGrafter"/>
</dbReference>
<evidence type="ECO:0000256" key="4">
    <source>
        <dbReference type="SAM" id="MobiDB-lite"/>
    </source>
</evidence>
<dbReference type="AlphaFoldDB" id="A0A9P5Q7H0"/>
<gene>
    <name evidence="6" type="ORF">BDP27DRAFT_1312786</name>
</gene>
<dbReference type="SMART" id="SM00398">
    <property type="entry name" value="HMG"/>
    <property type="match status" value="1"/>
</dbReference>
<keyword evidence="1 3" id="KW-0238">DNA-binding</keyword>
<dbReference type="GO" id="GO:0001228">
    <property type="term" value="F:DNA-binding transcription activator activity, RNA polymerase II-specific"/>
    <property type="evidence" value="ECO:0007669"/>
    <property type="project" value="TreeGrafter"/>
</dbReference>
<feature type="compositionally biased region" description="Basic and acidic residues" evidence="4">
    <location>
        <begin position="8"/>
        <end position="21"/>
    </location>
</feature>
<proteinExistence type="predicted"/>
<comment type="caution">
    <text evidence="6">The sequence shown here is derived from an EMBL/GenBank/DDBJ whole genome shotgun (WGS) entry which is preliminary data.</text>
</comment>
<dbReference type="Proteomes" id="UP000772434">
    <property type="component" value="Unassembled WGS sequence"/>
</dbReference>